<accession>A0A3B0YK04</accession>
<protein>
    <recommendedName>
        <fullName evidence="2">DUF4412 domain-containing protein</fullName>
    </recommendedName>
</protein>
<dbReference type="EMBL" id="UOFM01000177">
    <property type="protein sequence ID" value="VAW76453.1"/>
    <property type="molecule type" value="Genomic_DNA"/>
</dbReference>
<name>A0A3B0YK04_9ZZZZ</name>
<organism evidence="1">
    <name type="scientific">hydrothermal vent metagenome</name>
    <dbReference type="NCBI Taxonomy" id="652676"/>
    <lineage>
        <taxon>unclassified sequences</taxon>
        <taxon>metagenomes</taxon>
        <taxon>ecological metagenomes</taxon>
    </lineage>
</organism>
<proteinExistence type="predicted"/>
<evidence type="ECO:0008006" key="2">
    <source>
        <dbReference type="Google" id="ProtNLM"/>
    </source>
</evidence>
<reference evidence="1" key="1">
    <citation type="submission" date="2018-06" db="EMBL/GenBank/DDBJ databases">
        <authorList>
            <person name="Zhirakovskaya E."/>
        </authorList>
    </citation>
    <scope>NUCLEOTIDE SEQUENCE</scope>
</reference>
<evidence type="ECO:0000313" key="1">
    <source>
        <dbReference type="EMBL" id="VAW76453.1"/>
    </source>
</evidence>
<dbReference type="AlphaFoldDB" id="A0A3B0YK04"/>
<sequence>MRRVICYVLLLPGILSTASLAVAETHATVLWYMEQEVGNDPWEVRYIITDRYLRSDQGNDSVDFMLMDRQTKQVYNVVEDSETILNIDGQGEIGKRPDDLVIEVRDSHDSKAPKLEGLDSTTLELFAGGKLCYSSIVVEGLMEDTRKAFEMFADALAVQQQRSKGNTPKEYLTPCFLARYLYEADFDVALGLPILTWGPDGERRQLLRYERDVPINDALFELPKDYEHFQPLAPE</sequence>
<gene>
    <name evidence="1" type="ORF">MNBD_GAMMA14-1170</name>
</gene>